<feature type="transmembrane region" description="Helical" evidence="16">
    <location>
        <begin position="20"/>
        <end position="42"/>
    </location>
</feature>
<evidence type="ECO:0000256" key="6">
    <source>
        <dbReference type="ARBA" id="ARBA00022723"/>
    </source>
</evidence>
<name>A0AB74BZ54_ASPFL</name>
<dbReference type="InterPro" id="IPR001522">
    <property type="entry name" value="FADS-1_CS"/>
</dbReference>
<feature type="transmembrane region" description="Helical" evidence="16">
    <location>
        <begin position="54"/>
        <end position="75"/>
    </location>
</feature>
<evidence type="ECO:0000256" key="12">
    <source>
        <dbReference type="ARBA" id="ARBA00023136"/>
    </source>
</evidence>
<dbReference type="PRINTS" id="PR00075">
    <property type="entry name" value="FACDDSATRASE"/>
</dbReference>
<dbReference type="Gene3D" id="3.10.120.10">
    <property type="entry name" value="Cytochrome b5-like heme/steroid binding domain"/>
    <property type="match status" value="1"/>
</dbReference>
<dbReference type="EMBL" id="QQZZ01000144">
    <property type="protein sequence ID" value="RMZ39236.1"/>
    <property type="molecule type" value="Genomic_DNA"/>
</dbReference>
<keyword evidence="5 16" id="KW-0812">Transmembrane</keyword>
<protein>
    <recommendedName>
        <fullName evidence="14">Acyl-CoA desaturase</fullName>
        <ecNumber evidence="14">1.14.19.1</ecNumber>
    </recommendedName>
</protein>
<dbReference type="CDD" id="cd03505">
    <property type="entry name" value="Delta9-FADS-like"/>
    <property type="match status" value="1"/>
</dbReference>
<keyword evidence="6 14" id="KW-0479">Metal-binding</keyword>
<keyword evidence="14" id="KW-0813">Transport</keyword>
<evidence type="ECO:0000256" key="2">
    <source>
        <dbReference type="ARBA" id="ARBA00009295"/>
    </source>
</evidence>
<keyword evidence="10 14" id="KW-0408">Iron</keyword>
<dbReference type="InterPro" id="IPR009160">
    <property type="entry name" value="Acyl-CoA_deSatase_haem/ster-bd"/>
</dbReference>
<keyword evidence="4 14" id="KW-0349">Heme</keyword>
<comment type="cofactor">
    <cofactor evidence="14">
        <name>Fe(2+)</name>
        <dbReference type="ChEBI" id="CHEBI:29033"/>
    </cofactor>
    <text evidence="14">Expected to bind 2 Fe(2+) ions per subunit.</text>
</comment>
<dbReference type="GO" id="GO:0020037">
    <property type="term" value="F:heme binding"/>
    <property type="evidence" value="ECO:0007669"/>
    <property type="project" value="InterPro"/>
</dbReference>
<dbReference type="InterPro" id="IPR018506">
    <property type="entry name" value="Cyt_B5_heme-BS"/>
</dbReference>
<keyword evidence="7 14" id="KW-0276">Fatty acid metabolism</keyword>
<evidence type="ECO:0000256" key="11">
    <source>
        <dbReference type="ARBA" id="ARBA00023098"/>
    </source>
</evidence>
<dbReference type="PANTHER" id="PTHR11351:SF31">
    <property type="entry name" value="DESATURASE 1, ISOFORM A-RELATED"/>
    <property type="match status" value="1"/>
</dbReference>
<feature type="transmembrane region" description="Helical" evidence="16">
    <location>
        <begin position="87"/>
        <end position="106"/>
    </location>
</feature>
<accession>A0AB74BZ54</accession>
<dbReference type="PROSITE" id="PS00191">
    <property type="entry name" value="CYTOCHROME_B5_1"/>
    <property type="match status" value="1"/>
</dbReference>
<gene>
    <name evidence="18" type="ORF">CA14_003247</name>
</gene>
<dbReference type="InterPro" id="IPR005804">
    <property type="entry name" value="FA_desaturase_dom"/>
</dbReference>
<comment type="caution">
    <text evidence="18">The sequence shown here is derived from an EMBL/GenBank/DDBJ whole genome shotgun (WGS) entry which is preliminary data.</text>
</comment>
<keyword evidence="11 14" id="KW-0443">Lipid metabolism</keyword>
<comment type="similarity">
    <text evidence="2 14">Belongs to the fatty acid desaturase type 1 family.</text>
</comment>
<keyword evidence="14" id="KW-0249">Electron transport</keyword>
<dbReference type="GO" id="GO:0005789">
    <property type="term" value="C:endoplasmic reticulum membrane"/>
    <property type="evidence" value="ECO:0007669"/>
    <property type="project" value="TreeGrafter"/>
</dbReference>
<evidence type="ECO:0000256" key="5">
    <source>
        <dbReference type="ARBA" id="ARBA00022692"/>
    </source>
</evidence>
<evidence type="ECO:0000256" key="13">
    <source>
        <dbReference type="ARBA" id="ARBA00023160"/>
    </source>
</evidence>
<dbReference type="Pfam" id="PF00487">
    <property type="entry name" value="FA_desaturase"/>
    <property type="match status" value="1"/>
</dbReference>
<organism evidence="18 19">
    <name type="scientific">Aspergillus flavus</name>
    <dbReference type="NCBI Taxonomy" id="5059"/>
    <lineage>
        <taxon>Eukaryota</taxon>
        <taxon>Fungi</taxon>
        <taxon>Dikarya</taxon>
        <taxon>Ascomycota</taxon>
        <taxon>Pezizomycotina</taxon>
        <taxon>Eurotiomycetes</taxon>
        <taxon>Eurotiomycetidae</taxon>
        <taxon>Eurotiales</taxon>
        <taxon>Aspergillaceae</taxon>
        <taxon>Aspergillus</taxon>
        <taxon>Aspergillus subgen. Circumdati</taxon>
    </lineage>
</organism>
<dbReference type="Pfam" id="PF00173">
    <property type="entry name" value="Cyt-b5"/>
    <property type="match status" value="1"/>
</dbReference>
<keyword evidence="13 14" id="KW-0275">Fatty acid biosynthesis</keyword>
<comment type="catalytic activity">
    <reaction evidence="14">
        <text>octadecanoyl-CoA + 2 Fe(II)-[cytochrome b5] + O2 + 2 H(+) = (9Z)-octadecenoyl-CoA + 2 Fe(III)-[cytochrome b5] + 2 H2O</text>
        <dbReference type="Rhea" id="RHEA:19721"/>
        <dbReference type="Rhea" id="RHEA-COMP:10438"/>
        <dbReference type="Rhea" id="RHEA-COMP:10439"/>
        <dbReference type="ChEBI" id="CHEBI:15377"/>
        <dbReference type="ChEBI" id="CHEBI:15378"/>
        <dbReference type="ChEBI" id="CHEBI:15379"/>
        <dbReference type="ChEBI" id="CHEBI:29033"/>
        <dbReference type="ChEBI" id="CHEBI:29034"/>
        <dbReference type="ChEBI" id="CHEBI:57387"/>
        <dbReference type="ChEBI" id="CHEBI:57394"/>
        <dbReference type="EC" id="1.14.19.1"/>
    </reaction>
</comment>
<dbReference type="SMART" id="SM01117">
    <property type="entry name" value="Cyt-b5"/>
    <property type="match status" value="1"/>
</dbReference>
<keyword evidence="9 14" id="KW-0560">Oxidoreductase</keyword>
<dbReference type="GO" id="GO:0006636">
    <property type="term" value="P:unsaturated fatty acid biosynthetic process"/>
    <property type="evidence" value="ECO:0007669"/>
    <property type="project" value="UniProtKB-UniRule"/>
</dbReference>
<dbReference type="Proteomes" id="UP000275480">
    <property type="component" value="Unassembled WGS sequence"/>
</dbReference>
<dbReference type="EC" id="1.14.19.1" evidence="14"/>
<comment type="function">
    <text evidence="14">Stearoyl-CoA desaturase that utilizes O(2) and electrons from reduced cytochrome b5 to introduce the first double bond into saturated fatty acyl-CoA substrates.</text>
</comment>
<evidence type="ECO:0000256" key="3">
    <source>
        <dbReference type="ARBA" id="ARBA00022516"/>
    </source>
</evidence>
<dbReference type="InterPro" id="IPR036400">
    <property type="entry name" value="Cyt_B5-like_heme/steroid_sf"/>
</dbReference>
<keyword evidence="8 16" id="KW-1133">Transmembrane helix</keyword>
<feature type="region of interest" description="Disordered" evidence="15">
    <location>
        <begin position="304"/>
        <end position="327"/>
    </location>
</feature>
<evidence type="ECO:0000256" key="16">
    <source>
        <dbReference type="SAM" id="Phobius"/>
    </source>
</evidence>
<dbReference type="PROSITE" id="PS50255">
    <property type="entry name" value="CYTOCHROME_B5_2"/>
    <property type="match status" value="1"/>
</dbReference>
<dbReference type="GO" id="GO:0004768">
    <property type="term" value="F:stearoyl-CoA 9-desaturase activity"/>
    <property type="evidence" value="ECO:0007669"/>
    <property type="project" value="UniProtKB-UniRule"/>
</dbReference>
<evidence type="ECO:0000256" key="10">
    <source>
        <dbReference type="ARBA" id="ARBA00023004"/>
    </source>
</evidence>
<dbReference type="InterPro" id="IPR015876">
    <property type="entry name" value="Acyl-CoA_DS"/>
</dbReference>
<comment type="subcellular location">
    <subcellularLocation>
        <location evidence="1">Membrane</location>
        <topology evidence="1">Multi-pass membrane protein</topology>
    </subcellularLocation>
</comment>
<sequence length="402" mass="45648">MKTSAPAGDAGRTFTGELRFYWRHFHVVHFILVAVSPSLIVFGIQQVTLNWKTALWSVICYFIYSVAITAGYHRLWCHRSYRASPPLRYVLAALGAGQFQWSIIWWTRHHRAHHRYLDTDNDPYNARRGLFYSHVGWLIGYNPEMWGSVDISDVVNDQVAVWQRQYYPILAVVIGLLLPSAVAQIGWNDWQGGLVYAGLTRAYLYGQTTMLVNSLAHWRGGQSFSTTNSARDNLFVALLTSGEGYHNFHHRFPSDYRNGVHWYSFDPSKWLIWSCARLGLASGLTRSPDREIERAILDVQRQQSADSNAGALKRRPSSSVGHHPFPTMDLTEYERQTRTGRCLIIIAGYVCDVTDFIHRHPGGQWFLQEAIGGDASVAFDSVGHSEEAQEMVRSMQIASVHG</sequence>
<evidence type="ECO:0000256" key="15">
    <source>
        <dbReference type="SAM" id="MobiDB-lite"/>
    </source>
</evidence>
<evidence type="ECO:0000313" key="19">
    <source>
        <dbReference type="Proteomes" id="UP000275480"/>
    </source>
</evidence>
<dbReference type="SUPFAM" id="SSF55856">
    <property type="entry name" value="Cytochrome b5-like heme/steroid binding domain"/>
    <property type="match status" value="1"/>
</dbReference>
<keyword evidence="12 16" id="KW-0472">Membrane</keyword>
<dbReference type="PROSITE" id="PS00476">
    <property type="entry name" value="FATTY_ACID_DESATUR_1"/>
    <property type="match status" value="1"/>
</dbReference>
<feature type="domain" description="Cytochrome b5 heme-binding" evidence="17">
    <location>
        <begin position="325"/>
        <end position="401"/>
    </location>
</feature>
<dbReference type="GO" id="GO:0005506">
    <property type="term" value="F:iron ion binding"/>
    <property type="evidence" value="ECO:0007669"/>
    <property type="project" value="TreeGrafter"/>
</dbReference>
<dbReference type="AlphaFoldDB" id="A0AB74BZ54"/>
<evidence type="ECO:0000256" key="8">
    <source>
        <dbReference type="ARBA" id="ARBA00022989"/>
    </source>
</evidence>
<evidence type="ECO:0000256" key="4">
    <source>
        <dbReference type="ARBA" id="ARBA00022617"/>
    </source>
</evidence>
<evidence type="ECO:0000259" key="17">
    <source>
        <dbReference type="PROSITE" id="PS50255"/>
    </source>
</evidence>
<reference evidence="18 19" key="1">
    <citation type="submission" date="2018-07" db="EMBL/GenBank/DDBJ databases">
        <title>Identification of spontaneous genetic mutation associated with occurrence of a yellow conidial color mutant of Aspergillus flavus.</title>
        <authorList>
            <person name="Chang P.-K."/>
            <person name="Mack B.M."/>
            <person name="Scharfenstein L."/>
            <person name="Gilbert M.K."/>
        </authorList>
    </citation>
    <scope>NUCLEOTIDE SEQUENCE [LARGE SCALE GENOMIC DNA]</scope>
    <source>
        <strain evidence="18 19">CA14</strain>
    </source>
</reference>
<keyword evidence="3 14" id="KW-0444">Lipid biosynthesis</keyword>
<feature type="transmembrane region" description="Helical" evidence="16">
    <location>
        <begin position="166"/>
        <end position="187"/>
    </location>
</feature>
<dbReference type="PIRSF" id="PIRSF000345">
    <property type="entry name" value="OLE1"/>
    <property type="match status" value="1"/>
</dbReference>
<evidence type="ECO:0000256" key="7">
    <source>
        <dbReference type="ARBA" id="ARBA00022832"/>
    </source>
</evidence>
<proteinExistence type="inferred from homology"/>
<dbReference type="PANTHER" id="PTHR11351">
    <property type="entry name" value="ACYL-COA DESATURASE"/>
    <property type="match status" value="1"/>
</dbReference>
<evidence type="ECO:0000256" key="9">
    <source>
        <dbReference type="ARBA" id="ARBA00023002"/>
    </source>
</evidence>
<dbReference type="InterPro" id="IPR001199">
    <property type="entry name" value="Cyt_B5-like_heme/steroid-bd"/>
</dbReference>
<evidence type="ECO:0000256" key="14">
    <source>
        <dbReference type="PIRNR" id="PIRNR000345"/>
    </source>
</evidence>
<evidence type="ECO:0000313" key="18">
    <source>
        <dbReference type="EMBL" id="RMZ39236.1"/>
    </source>
</evidence>
<evidence type="ECO:0000256" key="1">
    <source>
        <dbReference type="ARBA" id="ARBA00004141"/>
    </source>
</evidence>